<gene>
    <name evidence="1" type="ORF">SSGG_03728</name>
</gene>
<organism evidence="1 2">
    <name type="scientific">Streptomyces filamentosus NRRL 15998</name>
    <dbReference type="NCBI Taxonomy" id="457431"/>
    <lineage>
        <taxon>Bacteria</taxon>
        <taxon>Bacillati</taxon>
        <taxon>Actinomycetota</taxon>
        <taxon>Actinomycetes</taxon>
        <taxon>Kitasatosporales</taxon>
        <taxon>Streptomycetaceae</taxon>
        <taxon>Streptomyces</taxon>
    </lineage>
</organism>
<proteinExistence type="predicted"/>
<dbReference type="AlphaFoldDB" id="D6AV66"/>
<reference evidence="2" key="1">
    <citation type="submission" date="2008-10" db="EMBL/GenBank/DDBJ databases">
        <authorList>
            <person name="Molnar K."/>
        </authorList>
    </citation>
    <scope>NUCLEOTIDE SEQUENCE [LARGE SCALE GENOMIC DNA]</scope>
    <source>
        <strain evidence="2">NRRL 15998</strain>
    </source>
</reference>
<evidence type="ECO:0000313" key="2">
    <source>
        <dbReference type="Proteomes" id="UP000003986"/>
    </source>
</evidence>
<dbReference type="EMBL" id="DS999644">
    <property type="protein sequence ID" value="EFE76361.2"/>
    <property type="molecule type" value="Genomic_DNA"/>
</dbReference>
<evidence type="ECO:0000313" key="1">
    <source>
        <dbReference type="EMBL" id="EFE76361.2"/>
    </source>
</evidence>
<dbReference type="Proteomes" id="UP000003986">
    <property type="component" value="Unassembled WGS sequence"/>
</dbReference>
<accession>D6AV66</accession>
<protein>
    <submittedName>
        <fullName evidence="1">Predicted protein</fullName>
    </submittedName>
</protein>
<reference evidence="2" key="2">
    <citation type="submission" date="2008-12" db="EMBL/GenBank/DDBJ databases">
        <title>Annotation of Streptomyces roseosporus strain NRRL 15998.</title>
        <authorList>
            <consortium name="The Broad Institute Genome Sequencing Platform"/>
            <consortium name="Broad Institute Microbial Sequencing Center"/>
            <person name="Fischbach M."/>
            <person name="Ward D."/>
            <person name="Young S."/>
            <person name="Kodira C.D."/>
            <person name="Zeng Q."/>
            <person name="Koehrsen M."/>
            <person name="Godfrey P."/>
            <person name="Alvarado L."/>
            <person name="Berlin A.M."/>
            <person name="Borenstein D."/>
            <person name="Chen Z."/>
            <person name="Engels R."/>
            <person name="Freedman E."/>
            <person name="Gellesch M."/>
            <person name="Goldberg J."/>
            <person name="Griggs A."/>
            <person name="Gujja S."/>
            <person name="Heiman D.I."/>
            <person name="Hepburn T.A."/>
            <person name="Howarth C."/>
            <person name="Jen D."/>
            <person name="Larson L."/>
            <person name="Lewis B."/>
            <person name="Mehta T."/>
            <person name="Park D."/>
            <person name="Pearson M."/>
            <person name="Roberts A."/>
            <person name="Saif S."/>
            <person name="Shea T.D."/>
            <person name="Shenoy N."/>
            <person name="Sisk P."/>
            <person name="Stolte C."/>
            <person name="Sykes S.N."/>
            <person name="Walk T."/>
            <person name="White J."/>
            <person name="Yandava C."/>
            <person name="Straight P."/>
            <person name="Clardy J."/>
            <person name="Hung D."/>
            <person name="Kolter R."/>
            <person name="Mekalanos J."/>
            <person name="Walker S."/>
            <person name="Walsh C.T."/>
            <person name="Wieland B.L.C."/>
            <person name="Ilzarbe M."/>
            <person name="Galagan J."/>
            <person name="Nusbaum C."/>
            <person name="Birren B."/>
        </authorList>
    </citation>
    <scope>NUCLEOTIDE SEQUENCE [LARGE SCALE GENOMIC DNA]</scope>
    <source>
        <strain evidence="2">NRRL 15998</strain>
    </source>
</reference>
<name>D6AV66_STRFL</name>
<sequence length="51" mass="5068">MDPFAPGLPRAFAAAGAPHGPVSGPRAGVPVAASSSVLSHLNLELSHLIEP</sequence>